<keyword evidence="4" id="KW-0479">Metal-binding</keyword>
<evidence type="ECO:0000259" key="6">
    <source>
        <dbReference type="Pfam" id="PF01979"/>
    </source>
</evidence>
<dbReference type="InterPro" id="IPR006680">
    <property type="entry name" value="Amidohydro-rel"/>
</dbReference>
<dbReference type="InterPro" id="IPR002195">
    <property type="entry name" value="Dihydroorotase_CS"/>
</dbReference>
<dbReference type="Pfam" id="PF01979">
    <property type="entry name" value="Amidohydro_1"/>
    <property type="match status" value="1"/>
</dbReference>
<evidence type="ECO:0000313" key="7">
    <source>
        <dbReference type="EMBL" id="KKR71734.1"/>
    </source>
</evidence>
<evidence type="ECO:0000256" key="4">
    <source>
        <dbReference type="ARBA" id="ARBA00022723"/>
    </source>
</evidence>
<dbReference type="InterPro" id="IPR050138">
    <property type="entry name" value="DHOase/Allantoinase_Hydrolase"/>
</dbReference>
<dbReference type="SUPFAM" id="SSF51338">
    <property type="entry name" value="Composite domain of metallo-dependent hydrolases"/>
    <property type="match status" value="1"/>
</dbReference>
<evidence type="ECO:0000256" key="1">
    <source>
        <dbReference type="ARBA" id="ARBA00001947"/>
    </source>
</evidence>
<dbReference type="AlphaFoldDB" id="A0A0G0T418"/>
<gene>
    <name evidence="7" type="ORF">UU14_C0020G0007</name>
</gene>
<evidence type="ECO:0000256" key="3">
    <source>
        <dbReference type="ARBA" id="ARBA00010286"/>
    </source>
</evidence>
<protein>
    <recommendedName>
        <fullName evidence="6">Amidohydrolase-related domain-containing protein</fullName>
    </recommendedName>
</protein>
<dbReference type="PATRIC" id="fig|1618482.3.peg.770"/>
<reference evidence="7 8" key="1">
    <citation type="journal article" date="2015" name="Nature">
        <title>rRNA introns, odd ribosomes, and small enigmatic genomes across a large radiation of phyla.</title>
        <authorList>
            <person name="Brown C.T."/>
            <person name="Hug L.A."/>
            <person name="Thomas B.C."/>
            <person name="Sharon I."/>
            <person name="Castelle C.J."/>
            <person name="Singh A."/>
            <person name="Wilkins M.J."/>
            <person name="Williams K.H."/>
            <person name="Banfield J.F."/>
        </authorList>
    </citation>
    <scope>NUCLEOTIDE SEQUENCE [LARGE SCALE GENOMIC DNA]</scope>
</reference>
<name>A0A0G0T418_9BACT</name>
<keyword evidence="5" id="KW-0378">Hydrolase</keyword>
<accession>A0A0G0T418</accession>
<dbReference type="PROSITE" id="PS00483">
    <property type="entry name" value="DIHYDROOROTASE_2"/>
    <property type="match status" value="1"/>
</dbReference>
<comment type="similarity">
    <text evidence="3">Belongs to the metallo-dependent hydrolases superfamily. DHOase family. Class I DHOase subfamily.</text>
</comment>
<comment type="function">
    <text evidence="2">Catalyzes the reversible cyclization of carbamoyl aspartate to dihydroorotate.</text>
</comment>
<dbReference type="GO" id="GO:0005737">
    <property type="term" value="C:cytoplasm"/>
    <property type="evidence" value="ECO:0007669"/>
    <property type="project" value="TreeGrafter"/>
</dbReference>
<evidence type="ECO:0000313" key="8">
    <source>
        <dbReference type="Proteomes" id="UP000034664"/>
    </source>
</evidence>
<proteinExistence type="inferred from homology"/>
<dbReference type="NCBIfam" id="TIGR00857">
    <property type="entry name" value="pyrC_multi"/>
    <property type="match status" value="1"/>
</dbReference>
<evidence type="ECO:0000256" key="5">
    <source>
        <dbReference type="ARBA" id="ARBA00022801"/>
    </source>
</evidence>
<dbReference type="SUPFAM" id="SSF51556">
    <property type="entry name" value="Metallo-dependent hydrolases"/>
    <property type="match status" value="1"/>
</dbReference>
<dbReference type="GO" id="GO:0004038">
    <property type="term" value="F:allantoinase activity"/>
    <property type="evidence" value="ECO:0007669"/>
    <property type="project" value="TreeGrafter"/>
</dbReference>
<organism evidence="7 8">
    <name type="scientific">Candidatus Roizmanbacteria bacterium GW2011_GWB1_40_7</name>
    <dbReference type="NCBI Taxonomy" id="1618482"/>
    <lineage>
        <taxon>Bacteria</taxon>
        <taxon>Candidatus Roizmaniibacteriota</taxon>
    </lineage>
</organism>
<feature type="domain" description="Amidohydrolase-related" evidence="6">
    <location>
        <begin position="6"/>
        <end position="187"/>
    </location>
</feature>
<dbReference type="PANTHER" id="PTHR43668">
    <property type="entry name" value="ALLANTOINASE"/>
    <property type="match status" value="1"/>
</dbReference>
<dbReference type="Gene3D" id="3.20.20.140">
    <property type="entry name" value="Metal-dependent hydrolases"/>
    <property type="match status" value="1"/>
</dbReference>
<comment type="caution">
    <text evidence="7">The sequence shown here is derived from an EMBL/GenBank/DDBJ whole genome shotgun (WGS) entry which is preliminary data.</text>
</comment>
<dbReference type="PANTHER" id="PTHR43668:SF2">
    <property type="entry name" value="ALLANTOINASE"/>
    <property type="match status" value="1"/>
</dbReference>
<dbReference type="EMBL" id="LBZM01000020">
    <property type="protein sequence ID" value="KKR71734.1"/>
    <property type="molecule type" value="Genomic_DNA"/>
</dbReference>
<sequence>MKTVKLPGLIDPHVHLRDPGATHKEDFESGTKAAVAGGFVMVLDMPNNPEPTITVEALEQKKRLVKEKAVCDVGFIFGASSRHPERAERVEGSLSNNDNTSEFEKVIDDVYALKVYMDTTTGNLLIEEEQILENIFNKWPSHKPIVVHAEREMMNRAIDLAKKFNKKLHIAHLSQRSELEQIIQEKEKGFTITCEVTPHHLFLTEKDAVALGPYGTMKPPLKSKQDVDFLWKHIDAIDCIATDHAPHTKEEKESDNPPFGVPGLETSLPLMLTAVSEGRITIDDIVRLMHKEPQKIFGIDVVRISDPRLQNGDTYIEVDTNAEYTIENKNLFTKCGWSTFDGMKVKGKIVRTVIRGRKVFESE</sequence>
<dbReference type="Proteomes" id="UP000034664">
    <property type="component" value="Unassembled WGS sequence"/>
</dbReference>
<dbReference type="InterPro" id="IPR032466">
    <property type="entry name" value="Metal_Hydrolase"/>
</dbReference>
<dbReference type="GO" id="GO:0046872">
    <property type="term" value="F:metal ion binding"/>
    <property type="evidence" value="ECO:0007669"/>
    <property type="project" value="UniProtKB-KW"/>
</dbReference>
<comment type="cofactor">
    <cofactor evidence="1">
        <name>Zn(2+)</name>
        <dbReference type="ChEBI" id="CHEBI:29105"/>
    </cofactor>
</comment>
<dbReference type="GO" id="GO:0006145">
    <property type="term" value="P:purine nucleobase catabolic process"/>
    <property type="evidence" value="ECO:0007669"/>
    <property type="project" value="TreeGrafter"/>
</dbReference>
<dbReference type="PROSITE" id="PS00482">
    <property type="entry name" value="DIHYDROOROTASE_1"/>
    <property type="match status" value="1"/>
</dbReference>
<dbReference type="InterPro" id="IPR011059">
    <property type="entry name" value="Metal-dep_hydrolase_composite"/>
</dbReference>
<evidence type="ECO:0000256" key="2">
    <source>
        <dbReference type="ARBA" id="ARBA00002368"/>
    </source>
</evidence>